<dbReference type="InterPro" id="IPR001480">
    <property type="entry name" value="Bulb-type_lectin_dom"/>
</dbReference>
<dbReference type="PANTHER" id="PTHR46401:SF2">
    <property type="entry name" value="GLYCOSYLTRANSFERASE WBBK-RELATED"/>
    <property type="match status" value="1"/>
</dbReference>
<sequence length="404" mass="46965">MKTIWIVSDGEPLPTDDANVRLRRMGNLAEILSEDCKVIWFSSNFQHYTKSFRSSNDTLVEINKNYHIQLLSTKGYQKNVSINRLIHYKVLSKKFIDVSYMMDTPDIILCTLAPIDLAKAVMKYSKKHNVKYIIDIRDLWPEIYYDVLPNKLKYLTDVLVKKNKLELKSILKNSYSIIGVTSKFLDYGLDIAGIKLRKQDCVIHTAYPILNVENNFYDLWSKYKLKTDDKIITFVGNFSDQFNIEPIFDSLNYLNNQDIKIVLCGVGKNLEKYKEVYGKDERIIFPGWINQDEISSLLNNSILGIAPYIDSINYRNNLPNKFGEYLSFGVPILVGVEGMMKELLLLNKCGNFYKNSKDLAKLIDRYTMDDDFQSEQSNAAKKLYDKNFNADIVYREFAKYIKEI</sequence>
<dbReference type="GO" id="GO:0016757">
    <property type="term" value="F:glycosyltransferase activity"/>
    <property type="evidence" value="ECO:0007669"/>
    <property type="project" value="UniProtKB-KW"/>
</dbReference>
<dbReference type="InterPro" id="IPR001296">
    <property type="entry name" value="Glyco_trans_1"/>
</dbReference>
<reference evidence="3" key="1">
    <citation type="submission" date="2021-07" db="EMBL/GenBank/DDBJ databases">
        <title>Prevalence and characterization of methicillin-resistant Macrococcus spp. in food producing animals and meat in Switzerland in 2019.</title>
        <authorList>
            <person name="Keller J.E."/>
            <person name="Schwendener S."/>
            <person name="Neuenschwander J."/>
            <person name="Overesch G."/>
            <person name="Perreten V."/>
        </authorList>
    </citation>
    <scope>NUCLEOTIDE SEQUENCE</scope>
    <source>
        <strain evidence="3">19Msa1099</strain>
    </source>
</reference>
<organism evidence="3">
    <name type="scientific">Macrococcus psychrotolerans</name>
    <dbReference type="NCBI Taxonomy" id="3039389"/>
    <lineage>
        <taxon>Bacteria</taxon>
        <taxon>Bacillati</taxon>
        <taxon>Bacillota</taxon>
        <taxon>Bacilli</taxon>
        <taxon>Bacillales</taxon>
        <taxon>Staphylococcaceae</taxon>
        <taxon>Macrococcus</taxon>
    </lineage>
</organism>
<evidence type="ECO:0000259" key="2">
    <source>
        <dbReference type="PROSITE" id="PS50927"/>
    </source>
</evidence>
<keyword evidence="3" id="KW-0328">Glycosyltransferase</keyword>
<evidence type="ECO:0000313" key="3">
    <source>
        <dbReference type="EMBL" id="QYA33537.1"/>
    </source>
</evidence>
<dbReference type="EMBL" id="CP079955">
    <property type="protein sequence ID" value="QYA33537.1"/>
    <property type="molecule type" value="Genomic_DNA"/>
</dbReference>
<name>A0AAT9P889_9STAP</name>
<evidence type="ECO:0000256" key="1">
    <source>
        <dbReference type="ARBA" id="ARBA00022679"/>
    </source>
</evidence>
<keyword evidence="1 3" id="KW-0808">Transferase</keyword>
<dbReference type="Pfam" id="PF00534">
    <property type="entry name" value="Glycos_transf_1"/>
    <property type="match status" value="1"/>
</dbReference>
<dbReference type="PANTHER" id="PTHR46401">
    <property type="entry name" value="GLYCOSYLTRANSFERASE WBBK-RELATED"/>
    <property type="match status" value="1"/>
</dbReference>
<dbReference type="AlphaFoldDB" id="A0AAT9P889"/>
<protein>
    <submittedName>
        <fullName evidence="3">Glycosyltransferase</fullName>
        <ecNumber evidence="3">2.4.-.-</ecNumber>
    </submittedName>
</protein>
<feature type="domain" description="Bulb-type lectin" evidence="2">
    <location>
        <begin position="1"/>
        <end position="83"/>
    </location>
</feature>
<proteinExistence type="predicted"/>
<dbReference type="EC" id="2.4.-.-" evidence="3"/>
<dbReference type="PROSITE" id="PS50927">
    <property type="entry name" value="BULB_LECTIN"/>
    <property type="match status" value="1"/>
</dbReference>
<accession>A0AAT9P889</accession>
<gene>
    <name evidence="3" type="ORF">KYI10_03660</name>
</gene>